<sequence length="148" mass="17152">MPINQNHPAHPRLSIEIALSPAFHDLDPMDIVWHGNYPKYLEIARCALLSQFNYDYPQMKASGYAWPIVDMRLKYVKPARFEQKLIVRAEIVEWESRLKINYLIKDAVSGQKINQAHTIQVAVDMSTGEMQYVCPAILWERLGVEEPQ</sequence>
<accession>A0ABX0KTH9</accession>
<name>A0ABX0KTH9_9NEIS</name>
<dbReference type="PANTHER" id="PTHR31793:SF27">
    <property type="entry name" value="NOVEL THIOESTERASE SUPERFAMILY DOMAIN AND SAPOSIN A-TYPE DOMAIN CONTAINING PROTEIN (0610012H03RIK)"/>
    <property type="match status" value="1"/>
</dbReference>
<evidence type="ECO:0000256" key="2">
    <source>
        <dbReference type="ARBA" id="ARBA00022801"/>
    </source>
</evidence>
<comment type="caution">
    <text evidence="3">The sequence shown here is derived from an EMBL/GenBank/DDBJ whole genome shotgun (WGS) entry which is preliminary data.</text>
</comment>
<evidence type="ECO:0000313" key="3">
    <source>
        <dbReference type="EMBL" id="NHQ85422.1"/>
    </source>
</evidence>
<dbReference type="Proteomes" id="UP000712570">
    <property type="component" value="Unassembled WGS sequence"/>
</dbReference>
<dbReference type="SUPFAM" id="SSF54637">
    <property type="entry name" value="Thioesterase/thiol ester dehydrase-isomerase"/>
    <property type="match status" value="1"/>
</dbReference>
<dbReference type="InterPro" id="IPR029069">
    <property type="entry name" value="HotDog_dom_sf"/>
</dbReference>
<dbReference type="EMBL" id="JAAOLX010000002">
    <property type="protein sequence ID" value="NHQ85422.1"/>
    <property type="molecule type" value="Genomic_DNA"/>
</dbReference>
<reference evidence="3 4" key="1">
    <citation type="submission" date="2020-03" db="EMBL/GenBank/DDBJ databases">
        <title>Draft genome sequence of environmentally isolated violet-colored cultures.</title>
        <authorList>
            <person name="Wilson H.S."/>
        </authorList>
    </citation>
    <scope>NUCLEOTIDE SEQUENCE [LARGE SCALE GENOMIC DNA]</scope>
    <source>
        <strain evidence="3 4">HSC-16F04</strain>
    </source>
</reference>
<gene>
    <name evidence="3" type="ORF">HA050_04745</name>
</gene>
<comment type="similarity">
    <text evidence="1">Belongs to the 4-hydroxybenzoyl-CoA thioesterase family.</text>
</comment>
<evidence type="ECO:0000256" key="1">
    <source>
        <dbReference type="ARBA" id="ARBA00005953"/>
    </source>
</evidence>
<dbReference type="CDD" id="cd00586">
    <property type="entry name" value="4HBT"/>
    <property type="match status" value="1"/>
</dbReference>
<keyword evidence="2" id="KW-0378">Hydrolase</keyword>
<organism evidence="3 4">
    <name type="scientific">Iodobacter violaceini</name>
    <dbReference type="NCBI Taxonomy" id="3044271"/>
    <lineage>
        <taxon>Bacteria</taxon>
        <taxon>Pseudomonadati</taxon>
        <taxon>Pseudomonadota</taxon>
        <taxon>Betaproteobacteria</taxon>
        <taxon>Neisseriales</taxon>
        <taxon>Chitinibacteraceae</taxon>
        <taxon>Iodobacter</taxon>
    </lineage>
</organism>
<evidence type="ECO:0000313" key="4">
    <source>
        <dbReference type="Proteomes" id="UP000712570"/>
    </source>
</evidence>
<proteinExistence type="inferred from homology"/>
<dbReference type="Gene3D" id="3.10.129.10">
    <property type="entry name" value="Hotdog Thioesterase"/>
    <property type="match status" value="1"/>
</dbReference>
<dbReference type="PANTHER" id="PTHR31793">
    <property type="entry name" value="4-HYDROXYBENZOYL-COA THIOESTERASE FAMILY MEMBER"/>
    <property type="match status" value="1"/>
</dbReference>
<keyword evidence="4" id="KW-1185">Reference proteome</keyword>
<dbReference type="InterPro" id="IPR050563">
    <property type="entry name" value="4-hydroxybenzoyl-CoA_TE"/>
</dbReference>
<dbReference type="Pfam" id="PF13279">
    <property type="entry name" value="4HBT_2"/>
    <property type="match status" value="1"/>
</dbReference>
<protein>
    <submittedName>
        <fullName evidence="3">Acyl-CoA thioesterase</fullName>
    </submittedName>
</protein>
<dbReference type="RefSeq" id="WP_166822735.1">
    <property type="nucleotide sequence ID" value="NZ_JAAOLX010000002.1"/>
</dbReference>